<evidence type="ECO:0000256" key="3">
    <source>
        <dbReference type="HAMAP-Rule" id="MF_01385"/>
    </source>
</evidence>
<sequence>MTSEIRSADAAASREFAAGGAMPHDLATLLTLFSPAFPIGGFAYSHGLEAAVRERRVKDAPGVEAWVEVLISRGSGWNDLVFVALAHGAAAGEDGAALADLAELASALSGSAERRAETIGLGTAFLAAARPWIGAARHPVPVLAEAEAMAMPVAAGTVAALAGLRRGDVLTAYAHNFAHSQVSAAVRLVPLGQSEWVGVIHALAPAIVANAGRAGDATLDDLGSSALVSEIAAMRHETLPTRLFRS</sequence>
<evidence type="ECO:0000256" key="1">
    <source>
        <dbReference type="ARBA" id="ARBA00022988"/>
    </source>
</evidence>
<keyword evidence="3" id="KW-0963">Cytoplasm</keyword>
<gene>
    <name evidence="3" type="primary">ureF</name>
    <name evidence="4" type="ORF">GTK09_11850</name>
</gene>
<dbReference type="InterPro" id="IPR038277">
    <property type="entry name" value="UreF_sf"/>
</dbReference>
<comment type="subunit">
    <text evidence="3">UreD, UreF and UreG form a complex that acts as a GTP-hydrolysis-dependent molecular chaperone, activating the urease apoprotein by helping to assemble the nickel containing metallocenter of UreC. The UreE protein probably delivers the nickel.</text>
</comment>
<dbReference type="HAMAP" id="MF_01385">
    <property type="entry name" value="UreF"/>
    <property type="match status" value="1"/>
</dbReference>
<keyword evidence="2 3" id="KW-0143">Chaperone</keyword>
<protein>
    <recommendedName>
        <fullName evidence="3">Urease accessory protein UreF</fullName>
    </recommendedName>
</protein>
<comment type="subcellular location">
    <subcellularLocation>
        <location evidence="3">Cytoplasm</location>
    </subcellularLocation>
</comment>
<dbReference type="PIRSF" id="PIRSF009467">
    <property type="entry name" value="Ureas_acces_UreF"/>
    <property type="match status" value="1"/>
</dbReference>
<dbReference type="Gene3D" id="1.10.4190.10">
    <property type="entry name" value="Urease accessory protein UreF"/>
    <property type="match status" value="1"/>
</dbReference>
<dbReference type="PANTHER" id="PTHR33620">
    <property type="entry name" value="UREASE ACCESSORY PROTEIN F"/>
    <property type="match status" value="1"/>
</dbReference>
<dbReference type="GO" id="GO:0005737">
    <property type="term" value="C:cytoplasm"/>
    <property type="evidence" value="ECO:0007669"/>
    <property type="project" value="UniProtKB-SubCell"/>
</dbReference>
<organism evidence="4 5">
    <name type="scientific">Jiella pacifica</name>
    <dbReference type="NCBI Taxonomy" id="2696469"/>
    <lineage>
        <taxon>Bacteria</taxon>
        <taxon>Pseudomonadati</taxon>
        <taxon>Pseudomonadota</taxon>
        <taxon>Alphaproteobacteria</taxon>
        <taxon>Hyphomicrobiales</taxon>
        <taxon>Aurantimonadaceae</taxon>
        <taxon>Jiella</taxon>
    </lineage>
</organism>
<comment type="similarity">
    <text evidence="3">Belongs to the UreF family.</text>
</comment>
<dbReference type="InterPro" id="IPR002639">
    <property type="entry name" value="UreF"/>
</dbReference>
<proteinExistence type="inferred from homology"/>
<evidence type="ECO:0000313" key="5">
    <source>
        <dbReference type="Proteomes" id="UP000469011"/>
    </source>
</evidence>
<evidence type="ECO:0000256" key="2">
    <source>
        <dbReference type="ARBA" id="ARBA00023186"/>
    </source>
</evidence>
<dbReference type="GO" id="GO:0016151">
    <property type="term" value="F:nickel cation binding"/>
    <property type="evidence" value="ECO:0007669"/>
    <property type="project" value="UniProtKB-UniRule"/>
</dbReference>
<keyword evidence="5" id="KW-1185">Reference proteome</keyword>
<accession>A0A6N9T5Q2</accession>
<dbReference type="Proteomes" id="UP000469011">
    <property type="component" value="Unassembled WGS sequence"/>
</dbReference>
<name>A0A6N9T5Q2_9HYPH</name>
<dbReference type="EMBL" id="JAAAMG010000008">
    <property type="protein sequence ID" value="NDW05119.1"/>
    <property type="molecule type" value="Genomic_DNA"/>
</dbReference>
<keyword evidence="1 3" id="KW-0996">Nickel insertion</keyword>
<evidence type="ECO:0000313" key="4">
    <source>
        <dbReference type="EMBL" id="NDW05119.1"/>
    </source>
</evidence>
<dbReference type="RefSeq" id="WP_163463365.1">
    <property type="nucleotide sequence ID" value="NZ_JAAAMG010000008.1"/>
</dbReference>
<reference evidence="4 5" key="1">
    <citation type="submission" date="2020-01" db="EMBL/GenBank/DDBJ databases">
        <title>Jiella pacifica sp. nov.</title>
        <authorList>
            <person name="Xue Z."/>
            <person name="Zhu S."/>
            <person name="Chen J."/>
            <person name="Yang J."/>
        </authorList>
    </citation>
    <scope>NUCLEOTIDE SEQUENCE [LARGE SCALE GENOMIC DNA]</scope>
    <source>
        <strain evidence="4 5">40Bstr34</strain>
    </source>
</reference>
<comment type="caution">
    <text evidence="4">The sequence shown here is derived from an EMBL/GenBank/DDBJ whole genome shotgun (WGS) entry which is preliminary data.</text>
</comment>
<dbReference type="Pfam" id="PF01730">
    <property type="entry name" value="UreF"/>
    <property type="match status" value="1"/>
</dbReference>
<dbReference type="PANTHER" id="PTHR33620:SF1">
    <property type="entry name" value="UREASE ACCESSORY PROTEIN F"/>
    <property type="match status" value="1"/>
</dbReference>
<dbReference type="AlphaFoldDB" id="A0A6N9T5Q2"/>
<comment type="function">
    <text evidence="3">Required for maturation of urease via the functional incorporation of the urease nickel metallocenter.</text>
</comment>